<dbReference type="EMBL" id="KV864301">
    <property type="protein sequence ID" value="ONK54735.1"/>
    <property type="molecule type" value="Genomic_DNA"/>
</dbReference>
<dbReference type="Gramene" id="ONK54735">
    <property type="protein sequence ID" value="ONK54735"/>
    <property type="gene ID" value="A4U43_UnF12190"/>
</dbReference>
<name>A0A1R3L552_ASPOF</name>
<dbReference type="Proteomes" id="UP000243459">
    <property type="component" value="Unassembled WGS sequence"/>
</dbReference>
<protein>
    <submittedName>
        <fullName evidence="1">Uncharacterized protein</fullName>
    </submittedName>
</protein>
<organism evidence="1 2">
    <name type="scientific">Asparagus officinalis</name>
    <name type="common">Garden asparagus</name>
    <dbReference type="NCBI Taxonomy" id="4686"/>
    <lineage>
        <taxon>Eukaryota</taxon>
        <taxon>Viridiplantae</taxon>
        <taxon>Streptophyta</taxon>
        <taxon>Embryophyta</taxon>
        <taxon>Tracheophyta</taxon>
        <taxon>Spermatophyta</taxon>
        <taxon>Magnoliopsida</taxon>
        <taxon>Liliopsida</taxon>
        <taxon>Asparagales</taxon>
        <taxon>Asparagaceae</taxon>
        <taxon>Asparagoideae</taxon>
        <taxon>Asparagus</taxon>
    </lineage>
</organism>
<evidence type="ECO:0000313" key="2">
    <source>
        <dbReference type="Proteomes" id="UP000243459"/>
    </source>
</evidence>
<reference evidence="2" key="1">
    <citation type="journal article" date="2017" name="Nat. Commun.">
        <title>The asparagus genome sheds light on the origin and evolution of a young Y chromosome.</title>
        <authorList>
            <person name="Harkess A."/>
            <person name="Zhou J."/>
            <person name="Xu C."/>
            <person name="Bowers J.E."/>
            <person name="Van der Hulst R."/>
            <person name="Ayyampalayam S."/>
            <person name="Mercati F."/>
            <person name="Riccardi P."/>
            <person name="McKain M.R."/>
            <person name="Kakrana A."/>
            <person name="Tang H."/>
            <person name="Ray J."/>
            <person name="Groenendijk J."/>
            <person name="Arikit S."/>
            <person name="Mathioni S.M."/>
            <person name="Nakano M."/>
            <person name="Shan H."/>
            <person name="Telgmann-Rauber A."/>
            <person name="Kanno A."/>
            <person name="Yue Z."/>
            <person name="Chen H."/>
            <person name="Li W."/>
            <person name="Chen Y."/>
            <person name="Xu X."/>
            <person name="Zhang Y."/>
            <person name="Luo S."/>
            <person name="Chen H."/>
            <person name="Gao J."/>
            <person name="Mao Z."/>
            <person name="Pires J.C."/>
            <person name="Luo M."/>
            <person name="Kudrna D."/>
            <person name="Wing R.A."/>
            <person name="Meyers B.C."/>
            <person name="Yi K."/>
            <person name="Kong H."/>
            <person name="Lavrijsen P."/>
            <person name="Sunseri F."/>
            <person name="Falavigna A."/>
            <person name="Ye Y."/>
            <person name="Leebens-Mack J.H."/>
            <person name="Chen G."/>
        </authorList>
    </citation>
    <scope>NUCLEOTIDE SEQUENCE [LARGE SCALE GENOMIC DNA]</scope>
    <source>
        <strain evidence="2">cv. DH0086</strain>
    </source>
</reference>
<proteinExistence type="predicted"/>
<evidence type="ECO:0000313" key="1">
    <source>
        <dbReference type="EMBL" id="ONK54735.1"/>
    </source>
</evidence>
<keyword evidence="2" id="KW-1185">Reference proteome</keyword>
<gene>
    <name evidence="1" type="ORF">A4U43_UnF12190</name>
</gene>
<accession>A0A1R3L552</accession>
<dbReference type="AlphaFoldDB" id="A0A1R3L552"/>
<sequence>MSPYFSLLIDGIVDATTPEEGSAFQVTSTEEEDGIEYGVNEFPEVKQGTARIYPNSLLDRLFGKKEQFGIKLIDLICPSSNTTLVVSYTIIEEMSHPLATNRLFSTKERMPVAIEFLLAL</sequence>